<dbReference type="Proteomes" id="UP000383932">
    <property type="component" value="Unassembled WGS sequence"/>
</dbReference>
<feature type="compositionally biased region" description="Low complexity" evidence="1">
    <location>
        <begin position="279"/>
        <end position="289"/>
    </location>
</feature>
<evidence type="ECO:0000313" key="3">
    <source>
        <dbReference type="Proteomes" id="UP000383932"/>
    </source>
</evidence>
<feature type="compositionally biased region" description="Polar residues" evidence="1">
    <location>
        <begin position="366"/>
        <end position="377"/>
    </location>
</feature>
<feature type="compositionally biased region" description="Polar residues" evidence="1">
    <location>
        <begin position="733"/>
        <end position="744"/>
    </location>
</feature>
<protein>
    <submittedName>
        <fullName evidence="2">Uncharacterized protein</fullName>
    </submittedName>
</protein>
<feature type="region of interest" description="Disordered" evidence="1">
    <location>
        <begin position="217"/>
        <end position="471"/>
    </location>
</feature>
<feature type="compositionally biased region" description="Low complexity" evidence="1">
    <location>
        <begin position="842"/>
        <end position="860"/>
    </location>
</feature>
<feature type="compositionally biased region" description="Low complexity" evidence="1">
    <location>
        <begin position="675"/>
        <end position="686"/>
    </location>
</feature>
<feature type="compositionally biased region" description="Low complexity" evidence="1">
    <location>
        <begin position="1091"/>
        <end position="1107"/>
    </location>
</feature>
<feature type="compositionally biased region" description="Basic and acidic residues" evidence="1">
    <location>
        <begin position="967"/>
        <end position="1023"/>
    </location>
</feature>
<organism evidence="2 3">
    <name type="scientific">Ceratobasidium theobromae</name>
    <dbReference type="NCBI Taxonomy" id="1582974"/>
    <lineage>
        <taxon>Eukaryota</taxon>
        <taxon>Fungi</taxon>
        <taxon>Dikarya</taxon>
        <taxon>Basidiomycota</taxon>
        <taxon>Agaricomycotina</taxon>
        <taxon>Agaricomycetes</taxon>
        <taxon>Cantharellales</taxon>
        <taxon>Ceratobasidiaceae</taxon>
        <taxon>Ceratobasidium</taxon>
    </lineage>
</organism>
<feature type="region of interest" description="Disordered" evidence="1">
    <location>
        <begin position="125"/>
        <end position="168"/>
    </location>
</feature>
<feature type="compositionally biased region" description="Basic residues" evidence="1">
    <location>
        <begin position="954"/>
        <end position="966"/>
    </location>
</feature>
<dbReference type="AlphaFoldDB" id="A0A5N5QE21"/>
<feature type="compositionally biased region" description="Acidic residues" evidence="1">
    <location>
        <begin position="720"/>
        <end position="729"/>
    </location>
</feature>
<feature type="compositionally biased region" description="Low complexity" evidence="1">
    <location>
        <begin position="325"/>
        <end position="337"/>
    </location>
</feature>
<feature type="compositionally biased region" description="Polar residues" evidence="1">
    <location>
        <begin position="897"/>
        <end position="913"/>
    </location>
</feature>
<keyword evidence="3" id="KW-1185">Reference proteome</keyword>
<feature type="region of interest" description="Disordered" evidence="1">
    <location>
        <begin position="787"/>
        <end position="1032"/>
    </location>
</feature>
<reference evidence="2 3" key="1">
    <citation type="journal article" date="2019" name="Fungal Biol. Biotechnol.">
        <title>Draft genome sequence of fastidious pathogen Ceratobasidium theobromae, which causes vascular-streak dieback in Theobroma cacao.</title>
        <authorList>
            <person name="Ali S.S."/>
            <person name="Asman A."/>
            <person name="Shao J."/>
            <person name="Firmansyah A.P."/>
            <person name="Susilo A.W."/>
            <person name="Rosmana A."/>
            <person name="McMahon P."/>
            <person name="Junaid M."/>
            <person name="Guest D."/>
            <person name="Kheng T.Y."/>
            <person name="Meinhardt L.W."/>
            <person name="Bailey B.A."/>
        </authorList>
    </citation>
    <scope>NUCLEOTIDE SEQUENCE [LARGE SCALE GENOMIC DNA]</scope>
    <source>
        <strain evidence="2 3">CT2</strain>
    </source>
</reference>
<evidence type="ECO:0000313" key="2">
    <source>
        <dbReference type="EMBL" id="KAB5589869.1"/>
    </source>
</evidence>
<dbReference type="OrthoDB" id="2626014at2759"/>
<feature type="compositionally biased region" description="Polar residues" evidence="1">
    <location>
        <begin position="302"/>
        <end position="312"/>
    </location>
</feature>
<accession>A0A5N5QE21</accession>
<evidence type="ECO:0000256" key="1">
    <source>
        <dbReference type="SAM" id="MobiDB-lite"/>
    </source>
</evidence>
<feature type="compositionally biased region" description="Polar residues" evidence="1">
    <location>
        <begin position="787"/>
        <end position="800"/>
    </location>
</feature>
<feature type="compositionally biased region" description="Low complexity" evidence="1">
    <location>
        <begin position="74"/>
        <end position="93"/>
    </location>
</feature>
<feature type="region of interest" description="Disordered" evidence="1">
    <location>
        <begin position="567"/>
        <end position="770"/>
    </location>
</feature>
<dbReference type="EMBL" id="SSOP01000221">
    <property type="protein sequence ID" value="KAB5589869.1"/>
    <property type="molecule type" value="Genomic_DNA"/>
</dbReference>
<feature type="compositionally biased region" description="Low complexity" evidence="1">
    <location>
        <begin position="1120"/>
        <end position="1131"/>
    </location>
</feature>
<gene>
    <name evidence="2" type="ORF">CTheo_6689</name>
</gene>
<feature type="compositionally biased region" description="Polar residues" evidence="1">
    <location>
        <begin position="606"/>
        <end position="627"/>
    </location>
</feature>
<name>A0A5N5QE21_9AGAM</name>
<feature type="compositionally biased region" description="Basic and acidic residues" evidence="1">
    <location>
        <begin position="914"/>
        <end position="932"/>
    </location>
</feature>
<feature type="region of interest" description="Disordered" evidence="1">
    <location>
        <begin position="1066"/>
        <end position="1134"/>
    </location>
</feature>
<feature type="region of interest" description="Disordered" evidence="1">
    <location>
        <begin position="70"/>
        <end position="93"/>
    </location>
</feature>
<comment type="caution">
    <text evidence="2">The sequence shown here is derived from an EMBL/GenBank/DDBJ whole genome shotgun (WGS) entry which is preliminary data.</text>
</comment>
<feature type="compositionally biased region" description="Basic and acidic residues" evidence="1">
    <location>
        <begin position="221"/>
        <end position="237"/>
    </location>
</feature>
<proteinExistence type="predicted"/>
<sequence length="1254" mass="136557">MDYAWYICPPHALDLPPLASSRNARTTPVLVIRPPAQPPLSQEDWEPPSALGVCSPEGFKSERSISEFRPYTPSPSVSTFAPSSVTSSTVSTPRIEHPLKREISEVLQRATEALALHAQRSLDSITSESAYSDPGTAPESFDGAEEEDEFEPRKNSEVDLTSKPLELPALSESAAESLQVERPLSPVAVELAASSSSSSISSHDHIQPTIRPSLLGFLSRWAEKRPPSPKGQKDKQPESSAGPNSGVRYDSTTSSTSPFTRFKNKSTDKLASLLGGGEVLKSSSSSVRSLRFKRPKFRGRRTNSTSLPQTSRAIGGPVSLPPSQPIYSASPSSSPTPATRTVLVADNDLPPEVGSVRSDEKRRAIESQSSAAASNKVSARPLSYEEPIGGEPVLISSELQSDSERDPVPSILPGAAQLSAEDSPRSLPTPPRSRSPSIFGKKLGERRTRTGSLRDLLKRSDSTKNNKSERVTPSIPTFLSWITMHSSRSHSQIKPSLPTPLATPDLGPLVETVTPAQTASPVNPTSPISPTSPASRILSLVWYPPELIHSPYASDISLEDARALNSIPPDDLERGLSSGPTSTHEHTDTSSHPHNSYSFHHRDSSHGTNRMTNHSSSTIHAATVSSGRRTPAKLRRRRPGSKTKPPRTPPTSYTALARKQSRGREGSAESVVGNSPAPGSSAPSQSLDTLLNSAWPEPPIDQPAGEEGQGQMYNYHSETGGEEELDQEEYLSSPASIRGNSRPTTPRHSRARSRSGSPGHAIREQRIIPPVIHTVLGDQPDWDADSGVTSYLSTSPTIKSHPSPAIRSPPVPPLPQHFVSRAGQNSGNAGTARPLALLPLRSESPAPIPAAGPSSATPPAHVSPPPTRGTSPTPRASPKPRVPATAPILRSPAVPRRSTSYHSAASLLQSSRRGSLEDNHLTHPAAEERRPSVDTNRSIPLPFDDRRSITSSLHSKRRSPTQRRVRRDSNSNRSHRESIRSHRDSLTLRKDSLQAQRRDSIQSRRESIKRRDSNSASSHRDQISSDNQIWAIPRNHRQRPTICFEFPPTDEFWRFLNEYQKFCNSGAANPDDSGYGTLGVGVNMSERRSGSATPASTSKSSKSSKSPVDPVKDWHKVQPSSSRSSSARTSTPYVPTTDVVERNELIVKALKNAPGALNTRFRHFGQLGVLGWSSEFSELVDEIQRCGLERQMFTTTREQALATCKALLKMHMEIRLQMITMFLCSQIARLRRFLDAETEYTDYPTPDFPSPQAY</sequence>
<feature type="compositionally biased region" description="Basic residues" evidence="1">
    <location>
        <begin position="630"/>
        <end position="645"/>
    </location>
</feature>
<feature type="compositionally biased region" description="Basic and acidic residues" evidence="1">
    <location>
        <begin position="455"/>
        <end position="470"/>
    </location>
</feature>
<feature type="compositionally biased region" description="Basic residues" evidence="1">
    <location>
        <begin position="290"/>
        <end position="301"/>
    </location>
</feature>